<organism evidence="1 2">
    <name type="scientific">Cyclotella cryptica</name>
    <dbReference type="NCBI Taxonomy" id="29204"/>
    <lineage>
        <taxon>Eukaryota</taxon>
        <taxon>Sar</taxon>
        <taxon>Stramenopiles</taxon>
        <taxon>Ochrophyta</taxon>
        <taxon>Bacillariophyta</taxon>
        <taxon>Coscinodiscophyceae</taxon>
        <taxon>Thalassiosirophycidae</taxon>
        <taxon>Stephanodiscales</taxon>
        <taxon>Stephanodiscaceae</taxon>
        <taxon>Cyclotella</taxon>
    </lineage>
</organism>
<proteinExistence type="predicted"/>
<accession>A0ABD3QK77</accession>
<evidence type="ECO:0000313" key="2">
    <source>
        <dbReference type="Proteomes" id="UP001516023"/>
    </source>
</evidence>
<reference evidence="1 2" key="1">
    <citation type="journal article" date="2020" name="G3 (Bethesda)">
        <title>Improved Reference Genome for Cyclotella cryptica CCMP332, a Model for Cell Wall Morphogenesis, Salinity Adaptation, and Lipid Production in Diatoms (Bacillariophyta).</title>
        <authorList>
            <person name="Roberts W.R."/>
            <person name="Downey K.M."/>
            <person name="Ruck E.C."/>
            <person name="Traller J.C."/>
            <person name="Alverson A.J."/>
        </authorList>
    </citation>
    <scope>NUCLEOTIDE SEQUENCE [LARGE SCALE GENOMIC DNA]</scope>
    <source>
        <strain evidence="1 2">CCMP332</strain>
    </source>
</reference>
<name>A0ABD3QK77_9STRA</name>
<dbReference type="EMBL" id="JABMIG020000030">
    <property type="protein sequence ID" value="KAL3800853.1"/>
    <property type="molecule type" value="Genomic_DNA"/>
</dbReference>
<protein>
    <submittedName>
        <fullName evidence="1">Uncharacterized protein</fullName>
    </submittedName>
</protein>
<dbReference type="AlphaFoldDB" id="A0ABD3QK77"/>
<evidence type="ECO:0000313" key="1">
    <source>
        <dbReference type="EMBL" id="KAL3800853.1"/>
    </source>
</evidence>
<keyword evidence="2" id="KW-1185">Reference proteome</keyword>
<sequence length="40" mass="4284">MSAGKIVNSGLKSPDGWCCTQFEDTDDGEGSWGDCEAAWE</sequence>
<comment type="caution">
    <text evidence="1">The sequence shown here is derived from an EMBL/GenBank/DDBJ whole genome shotgun (WGS) entry which is preliminary data.</text>
</comment>
<gene>
    <name evidence="1" type="ORF">HJC23_001690</name>
</gene>
<dbReference type="Proteomes" id="UP001516023">
    <property type="component" value="Unassembled WGS sequence"/>
</dbReference>